<dbReference type="OrthoDB" id="1726972at2"/>
<sequence length="87" mass="9614">MKATLDMMSFQEPRRKKCDCCDRTGLIRHKLLVAKAGLLVGDLEFCQDCARVMAEIMAAREVKEEVVEEWDFAGGGAGHGESVDPGR</sequence>
<name>A0A1Z5HW45_9FIRM</name>
<comment type="caution">
    <text evidence="1">The sequence shown here is derived from an EMBL/GenBank/DDBJ whole genome shotgun (WGS) entry which is preliminary data.</text>
</comment>
<dbReference type="Proteomes" id="UP000197032">
    <property type="component" value="Unassembled WGS sequence"/>
</dbReference>
<proteinExistence type="predicted"/>
<accession>A0A1Z5HW45</accession>
<dbReference type="RefSeq" id="WP_088554621.1">
    <property type="nucleotide sequence ID" value="NZ_BDGJ01000145.1"/>
</dbReference>
<protein>
    <submittedName>
        <fullName evidence="1">Uncharacterized protein</fullName>
    </submittedName>
</protein>
<dbReference type="EMBL" id="BDGJ01000145">
    <property type="protein sequence ID" value="GAW93490.1"/>
    <property type="molecule type" value="Genomic_DNA"/>
</dbReference>
<reference evidence="2" key="1">
    <citation type="journal article" date="2017" name="Appl. Environ. Microbiol.">
        <title>Genomic analysis of Calderihabitans maritimus KKC1, a thermophilic hydrogenogenic carboxydotrophic bacterium isolated from marine sediment.</title>
        <authorList>
            <person name="Omae K."/>
            <person name="Yoneda Y."/>
            <person name="Fukuyama Y."/>
            <person name="Yoshida T."/>
            <person name="Sako Y."/>
        </authorList>
    </citation>
    <scope>NUCLEOTIDE SEQUENCE [LARGE SCALE GENOMIC DNA]</scope>
    <source>
        <strain evidence="2">KKC1</strain>
    </source>
</reference>
<dbReference type="AlphaFoldDB" id="A0A1Z5HW45"/>
<evidence type="ECO:0000313" key="1">
    <source>
        <dbReference type="EMBL" id="GAW93490.1"/>
    </source>
</evidence>
<gene>
    <name evidence="1" type="ORF">KKC1_26220</name>
</gene>
<evidence type="ECO:0000313" key="2">
    <source>
        <dbReference type="Proteomes" id="UP000197032"/>
    </source>
</evidence>
<keyword evidence="2" id="KW-1185">Reference proteome</keyword>
<organism evidence="1 2">
    <name type="scientific">Calderihabitans maritimus</name>
    <dbReference type="NCBI Taxonomy" id="1246530"/>
    <lineage>
        <taxon>Bacteria</taxon>
        <taxon>Bacillati</taxon>
        <taxon>Bacillota</taxon>
        <taxon>Clostridia</taxon>
        <taxon>Neomoorellales</taxon>
        <taxon>Calderihabitantaceae</taxon>
        <taxon>Calderihabitans</taxon>
    </lineage>
</organism>